<name>A0A8S5T8T2_9CAUD</name>
<sequence>MLRERTKQEIIDWCKKHGVDCINIRSFRQKGKSQIKVTIRCKECGERNDILKGNLMSQKFPGLCTSCAHKKSQEYRRLQAQDLVNKFESSGYKVLTPIDKIKPVGQNRLYNKAKVMVENKFGQTFVIDYNNFSNRIEYYKKLNSDKGYSAEGVRKKSCYEKLVSNFLEEQNIPYKREFKFTDCKKKKILPFDFCLWYDSSNRILIEVDGELHYKQSSRLNEVKSNDEYKTRYCKYRNIPLLRIPYWEFNENENYKKSIISFIHQQQ</sequence>
<reference evidence="1" key="1">
    <citation type="journal article" date="2021" name="Proc. Natl. Acad. Sci. U.S.A.">
        <title>A Catalog of Tens of Thousands of Viruses from Human Metagenomes Reveals Hidden Associations with Chronic Diseases.</title>
        <authorList>
            <person name="Tisza M.J."/>
            <person name="Buck C.B."/>
        </authorList>
    </citation>
    <scope>NUCLEOTIDE SEQUENCE</scope>
    <source>
        <strain evidence="1">Ct0Wl9</strain>
    </source>
</reference>
<evidence type="ECO:0000313" key="1">
    <source>
        <dbReference type="EMBL" id="DAF59657.1"/>
    </source>
</evidence>
<organism evidence="1">
    <name type="scientific">Siphoviridae sp. ct0Wl9</name>
    <dbReference type="NCBI Taxonomy" id="2827763"/>
    <lineage>
        <taxon>Viruses</taxon>
        <taxon>Duplodnaviria</taxon>
        <taxon>Heunggongvirae</taxon>
        <taxon>Uroviricota</taxon>
        <taxon>Caudoviricetes</taxon>
    </lineage>
</organism>
<dbReference type="EMBL" id="BK032775">
    <property type="protein sequence ID" value="DAF59657.1"/>
    <property type="molecule type" value="Genomic_DNA"/>
</dbReference>
<dbReference type="Gene3D" id="3.40.960.10">
    <property type="entry name" value="VSR Endonuclease"/>
    <property type="match status" value="1"/>
</dbReference>
<accession>A0A8S5T8T2</accession>
<proteinExistence type="predicted"/>
<protein>
    <submittedName>
        <fullName evidence="1">Restriction enzyme</fullName>
    </submittedName>
</protein>